<dbReference type="InterPro" id="IPR011990">
    <property type="entry name" value="TPR-like_helical_dom_sf"/>
</dbReference>
<sequence>MAERDFAEIARLSEKYSKDPKSRMFVQLADAYRKNGMMDEALDILNKGLQYHPDYALGYLILGKCYFDQRKYEQAKDAYETTLKHDPQNIVALRMIAQICESLRDEPGQMSAYKEILTLDPFDASAKEKLIHLETIRTKEPLYTISIAQEYEKQGDLIKALDTYEHLSFNDPSDLLLKEKVKFIKSKLSTDARQAEEHKIEELQVETFFRPDEIDLTPPEVTEPPLGPTETIQASELLEPAPSTPSVDDDFGVIELKEISEVIATPESDTSDIKTISTDDDQSLDIMQPVETQAMEGTIQNIDIITPTEEIIPETQITEETQPEETIVSGDLLEPVIESEDTQPIELNESTTSQNEVPEPAEELSILKPVDTDQPIETPITDQPPVAEDITPTVSEQVPETPSEEPPSEMTKEELPPEPAGSDKPAESQEKDESASRPKEEDFRSFQDWLSGLLK</sequence>
<protein>
    <submittedName>
        <fullName evidence="5">Uncharacterized protein</fullName>
    </submittedName>
</protein>
<dbReference type="PANTHER" id="PTHR44943">
    <property type="entry name" value="CELLULOSE SYNTHASE OPERON PROTEIN C"/>
    <property type="match status" value="1"/>
</dbReference>
<dbReference type="SMART" id="SM00028">
    <property type="entry name" value="TPR"/>
    <property type="match status" value="4"/>
</dbReference>
<gene>
    <name evidence="5" type="ORF">A2Y85_00355</name>
</gene>
<keyword evidence="1" id="KW-0677">Repeat</keyword>
<dbReference type="Gene3D" id="1.25.40.10">
    <property type="entry name" value="Tetratricopeptide repeat domain"/>
    <property type="match status" value="1"/>
</dbReference>
<accession>A0A1F4U2Z9</accession>
<comment type="caution">
    <text evidence="5">The sequence shown here is derived from an EMBL/GenBank/DDBJ whole genome shotgun (WGS) entry which is preliminary data.</text>
</comment>
<reference evidence="5 6" key="1">
    <citation type="journal article" date="2016" name="Nat. Commun.">
        <title>Thousands of microbial genomes shed light on interconnected biogeochemical processes in an aquifer system.</title>
        <authorList>
            <person name="Anantharaman K."/>
            <person name="Brown C.T."/>
            <person name="Hug L.A."/>
            <person name="Sharon I."/>
            <person name="Castelle C.J."/>
            <person name="Probst A.J."/>
            <person name="Thomas B.C."/>
            <person name="Singh A."/>
            <person name="Wilkins M.J."/>
            <person name="Karaoz U."/>
            <person name="Brodie E.L."/>
            <person name="Williams K.H."/>
            <person name="Hubbard S.S."/>
            <person name="Banfield J.F."/>
        </authorList>
    </citation>
    <scope>NUCLEOTIDE SEQUENCE [LARGE SCALE GENOMIC DNA]</scope>
</reference>
<evidence type="ECO:0000256" key="3">
    <source>
        <dbReference type="PROSITE-ProRule" id="PRU00339"/>
    </source>
</evidence>
<dbReference type="PROSITE" id="PS50005">
    <property type="entry name" value="TPR"/>
    <property type="match status" value="2"/>
</dbReference>
<proteinExistence type="predicted"/>
<feature type="repeat" description="TPR" evidence="3">
    <location>
        <begin position="56"/>
        <end position="89"/>
    </location>
</feature>
<dbReference type="InterPro" id="IPR019734">
    <property type="entry name" value="TPR_rpt"/>
</dbReference>
<evidence type="ECO:0000313" key="6">
    <source>
        <dbReference type="Proteomes" id="UP000177025"/>
    </source>
</evidence>
<dbReference type="PANTHER" id="PTHR44943:SF8">
    <property type="entry name" value="TPR REPEAT-CONTAINING PROTEIN MJ0263"/>
    <property type="match status" value="1"/>
</dbReference>
<dbReference type="SUPFAM" id="SSF48452">
    <property type="entry name" value="TPR-like"/>
    <property type="match status" value="1"/>
</dbReference>
<dbReference type="EMBL" id="MEUM01000138">
    <property type="protein sequence ID" value="OGC39355.1"/>
    <property type="molecule type" value="Genomic_DNA"/>
</dbReference>
<dbReference type="InterPro" id="IPR051685">
    <property type="entry name" value="Ycf3/AcsC/BcsC/TPR_MFPF"/>
</dbReference>
<feature type="repeat" description="TPR" evidence="3">
    <location>
        <begin position="22"/>
        <end position="55"/>
    </location>
</feature>
<dbReference type="Pfam" id="PF14559">
    <property type="entry name" value="TPR_19"/>
    <property type="match status" value="1"/>
</dbReference>
<dbReference type="AlphaFoldDB" id="A0A1F4U2Z9"/>
<organism evidence="5 6">
    <name type="scientific">candidate division WOR-3 bacterium RBG_13_43_14</name>
    <dbReference type="NCBI Taxonomy" id="1802590"/>
    <lineage>
        <taxon>Bacteria</taxon>
        <taxon>Bacteria division WOR-3</taxon>
    </lineage>
</organism>
<evidence type="ECO:0000256" key="2">
    <source>
        <dbReference type="ARBA" id="ARBA00022803"/>
    </source>
</evidence>
<dbReference type="Proteomes" id="UP000177025">
    <property type="component" value="Unassembled WGS sequence"/>
</dbReference>
<keyword evidence="2 3" id="KW-0802">TPR repeat</keyword>
<name>A0A1F4U2Z9_UNCW3</name>
<evidence type="ECO:0000256" key="1">
    <source>
        <dbReference type="ARBA" id="ARBA00022737"/>
    </source>
</evidence>
<feature type="compositionally biased region" description="Basic and acidic residues" evidence="4">
    <location>
        <begin position="424"/>
        <end position="445"/>
    </location>
</feature>
<evidence type="ECO:0000313" key="5">
    <source>
        <dbReference type="EMBL" id="OGC39355.1"/>
    </source>
</evidence>
<evidence type="ECO:0000256" key="4">
    <source>
        <dbReference type="SAM" id="MobiDB-lite"/>
    </source>
</evidence>
<feature type="region of interest" description="Disordered" evidence="4">
    <location>
        <begin position="341"/>
        <end position="455"/>
    </location>
</feature>